<dbReference type="Proteomes" id="UP000477070">
    <property type="component" value="Unassembled WGS sequence"/>
</dbReference>
<name>A0A347VPH9_9HELI</name>
<accession>A0A347VPH9</accession>
<evidence type="ECO:0000313" key="3">
    <source>
        <dbReference type="Proteomes" id="UP000029714"/>
    </source>
</evidence>
<protein>
    <submittedName>
        <fullName evidence="2">Uncharacterized protein</fullName>
    </submittedName>
</protein>
<evidence type="ECO:0000313" key="2">
    <source>
        <dbReference type="EMBL" id="TLD94787.1"/>
    </source>
</evidence>
<reference evidence="2 3" key="1">
    <citation type="journal article" date="2014" name="Genome Announc.">
        <title>Draft genome sequences of eight enterohepatic helicobacter species isolated from both laboratory and wild rodents.</title>
        <authorList>
            <person name="Sheh A."/>
            <person name="Shen Z."/>
            <person name="Fox J.G."/>
        </authorList>
    </citation>
    <scope>NUCLEOTIDE SEQUENCE [LARGE SCALE GENOMIC DNA]</scope>
    <source>
        <strain evidence="2 3">MIT 97-6194</strain>
    </source>
</reference>
<organism evidence="2 3">
    <name type="scientific">Helicobacter saguini</name>
    <dbReference type="NCBI Taxonomy" id="1548018"/>
    <lineage>
        <taxon>Bacteria</taxon>
        <taxon>Pseudomonadati</taxon>
        <taxon>Campylobacterota</taxon>
        <taxon>Epsilonproteobacteria</taxon>
        <taxon>Campylobacterales</taxon>
        <taxon>Helicobacteraceae</taxon>
        <taxon>Helicobacter</taxon>
    </lineage>
</organism>
<gene>
    <name evidence="1" type="ORF">DCO61_11265</name>
    <name evidence="2" type="ORF">LS64_004615</name>
</gene>
<dbReference type="Proteomes" id="UP000029714">
    <property type="component" value="Unassembled WGS sequence"/>
</dbReference>
<comment type="caution">
    <text evidence="2">The sequence shown here is derived from an EMBL/GenBank/DDBJ whole genome shotgun (WGS) entry which is preliminary data.</text>
</comment>
<keyword evidence="3" id="KW-1185">Reference proteome</keyword>
<dbReference type="RefSeq" id="WP_034571214.1">
    <property type="nucleotide sequence ID" value="NZ_JRMP02000005.1"/>
</dbReference>
<reference evidence="2 3" key="2">
    <citation type="journal article" date="2016" name="Infect. Immun.">
        <title>Helicobacter saguini, a Novel Helicobacter Isolated from Cotton-Top Tamarins with Ulcerative Colitis, Has Proinflammatory Properties and Induces Typhlocolitis and Dysplasia in Gnotobiotic IL-10-/- Mice.</title>
        <authorList>
            <person name="Shen Z."/>
            <person name="Mannion A."/>
            <person name="Whary M.T."/>
            <person name="Muthupalani S."/>
            <person name="Sheh A."/>
            <person name="Feng Y."/>
            <person name="Gong G."/>
            <person name="Vandamme P."/>
            <person name="Holcombe H.R."/>
            <person name="Paster B.J."/>
            <person name="Fox J.G."/>
        </authorList>
    </citation>
    <scope>NUCLEOTIDE SEQUENCE [LARGE SCALE GENOMIC DNA]</scope>
    <source>
        <strain evidence="2 3">MIT 97-6194</strain>
    </source>
</reference>
<reference evidence="1 4" key="4">
    <citation type="submission" date="2019-12" db="EMBL/GenBank/DDBJ databases">
        <title>Multi-Generational Helicobacter saguini Isolates.</title>
        <authorList>
            <person name="Mannion A."/>
            <person name="Shen Z."/>
            <person name="Fox J.G."/>
        </authorList>
    </citation>
    <scope>NUCLEOTIDE SEQUENCE [LARGE SCALE GENOMIC DNA]</scope>
    <source>
        <strain evidence="1">16-048</strain>
        <strain evidence="4">16-048 (F4)</strain>
    </source>
</reference>
<dbReference type="EMBL" id="QBIU01000002">
    <property type="protein sequence ID" value="MWV70554.1"/>
    <property type="molecule type" value="Genomic_DNA"/>
</dbReference>
<evidence type="ECO:0000313" key="1">
    <source>
        <dbReference type="EMBL" id="MWV70554.1"/>
    </source>
</evidence>
<proteinExistence type="predicted"/>
<reference evidence="2" key="3">
    <citation type="submission" date="2018-04" db="EMBL/GenBank/DDBJ databases">
        <authorList>
            <person name="Sheh A."/>
            <person name="Shen Z."/>
            <person name="Mannion A.J."/>
            <person name="Fox J.G."/>
        </authorList>
    </citation>
    <scope>NUCLEOTIDE SEQUENCE</scope>
    <source>
        <strain evidence="2">MIT 97-6194</strain>
    </source>
</reference>
<sequence>MLKGLVKFGLGIAALYTLRKVYKAYKDGGENGVKDLASKVAKDVKSGSSDIFKGFEKDFFNDFKDFKGQKDSKFNTFEGEIFGKKGIFDEILNALNSKDNAQSSESNSKNADYIEYIKTFKRLFSALSDVQNFPYSYNVSYLKRLHFNVNDIEKANAIFKRDLDSLYEFISRYCDSFETLIARKSDFNTFDTKERILFENLYLAYGGIIGMMDCIESKQDYTESISKQLRGMLRELEDRIG</sequence>
<dbReference type="EMBL" id="JRMP02000005">
    <property type="protein sequence ID" value="TLD94787.1"/>
    <property type="molecule type" value="Genomic_DNA"/>
</dbReference>
<dbReference type="AlphaFoldDB" id="A0A347VPH9"/>
<evidence type="ECO:0000313" key="4">
    <source>
        <dbReference type="Proteomes" id="UP000477070"/>
    </source>
</evidence>